<name>A0ABN8DUV8_9VIBR</name>
<comment type="caution">
    <text evidence="2">The sequence shown here is derived from an EMBL/GenBank/DDBJ whole genome shotgun (WGS) entry which is preliminary data.</text>
</comment>
<dbReference type="InterPro" id="IPR050789">
    <property type="entry name" value="Diverse_Enzym_Activities"/>
</dbReference>
<feature type="domain" description="Beta-lactamase-related" evidence="1">
    <location>
        <begin position="79"/>
        <end position="273"/>
    </location>
</feature>
<dbReference type="Proteomes" id="UP000838672">
    <property type="component" value="Unassembled WGS sequence"/>
</dbReference>
<dbReference type="EMBL" id="CAKLDI010000001">
    <property type="protein sequence ID" value="CAH0534557.1"/>
    <property type="molecule type" value="Genomic_DNA"/>
</dbReference>
<dbReference type="Pfam" id="PF00144">
    <property type="entry name" value="Beta-lactamase"/>
    <property type="match status" value="1"/>
</dbReference>
<dbReference type="InterPro" id="IPR001466">
    <property type="entry name" value="Beta-lactam-related"/>
</dbReference>
<dbReference type="InterPro" id="IPR012338">
    <property type="entry name" value="Beta-lactam/transpept-like"/>
</dbReference>
<dbReference type="PANTHER" id="PTHR43283">
    <property type="entry name" value="BETA-LACTAMASE-RELATED"/>
    <property type="match status" value="1"/>
</dbReference>
<sequence length="405" mass="46557">MKDHIHYKAVGLVLLLLFFALGWSYRLYTLPSAQDFQWTQKPAEPDWPTTTPEIQGFDPIELLRLHRKLLEDEDQRPQSLLIARHGQLLFEHYYQHPTRGTSTPQFSNESHYNTLYPLMEISQTLTATLIGRLLMDDQIQSIEQPLLSEAQIARQPKADGKKAIRLIDALNMRSGLHWQEVSRSENHQPSDRQLMHQAPTPIDYVLSLPMDSQPNQRSRYQSAMPVLLGDFIERTTSQSLVQYANNALFAPLDIQYFEWGGPLRHKLGDQGLALRSRDLAKIGQLYLNQGHWHGQQLLDPAWIHFIYQPGAPLIEQPHLRFAMGWYQPQFRYQTRPIQVVAALGQGGQGLLLVPELELLVVMTGGAYLGQDKDYLFRLMEAHIFPALGYPITFMRHQESADAIEH</sequence>
<proteinExistence type="predicted"/>
<gene>
    <name evidence="2" type="ORF">VST7929_02501</name>
</gene>
<evidence type="ECO:0000313" key="2">
    <source>
        <dbReference type="EMBL" id="CAH0534557.1"/>
    </source>
</evidence>
<evidence type="ECO:0000259" key="1">
    <source>
        <dbReference type="Pfam" id="PF00144"/>
    </source>
</evidence>
<keyword evidence="3" id="KW-1185">Reference proteome</keyword>
<dbReference type="RefSeq" id="WP_237467390.1">
    <property type="nucleotide sequence ID" value="NZ_CAKLDI010000001.1"/>
</dbReference>
<dbReference type="SUPFAM" id="SSF56601">
    <property type="entry name" value="beta-lactamase/transpeptidase-like"/>
    <property type="match status" value="1"/>
</dbReference>
<dbReference type="Gene3D" id="3.40.710.10">
    <property type="entry name" value="DD-peptidase/beta-lactamase superfamily"/>
    <property type="match status" value="1"/>
</dbReference>
<evidence type="ECO:0000313" key="3">
    <source>
        <dbReference type="Proteomes" id="UP000838672"/>
    </source>
</evidence>
<dbReference type="PANTHER" id="PTHR43283:SF7">
    <property type="entry name" value="BETA-LACTAMASE-RELATED DOMAIN-CONTAINING PROTEIN"/>
    <property type="match status" value="1"/>
</dbReference>
<accession>A0ABN8DUV8</accession>
<reference evidence="2" key="1">
    <citation type="submission" date="2021-11" db="EMBL/GenBank/DDBJ databases">
        <authorList>
            <person name="Rodrigo-Torres L."/>
            <person name="Arahal R. D."/>
            <person name="Lucena T."/>
        </authorList>
    </citation>
    <scope>NUCLEOTIDE SEQUENCE</scope>
    <source>
        <strain evidence="2">CECT 7929</strain>
    </source>
</reference>
<protein>
    <recommendedName>
        <fullName evidence="1">Beta-lactamase-related domain-containing protein</fullName>
    </recommendedName>
</protein>
<organism evidence="2 3">
    <name type="scientific">Vibrio stylophorae</name>
    <dbReference type="NCBI Taxonomy" id="659351"/>
    <lineage>
        <taxon>Bacteria</taxon>
        <taxon>Pseudomonadati</taxon>
        <taxon>Pseudomonadota</taxon>
        <taxon>Gammaproteobacteria</taxon>
        <taxon>Vibrionales</taxon>
        <taxon>Vibrionaceae</taxon>
        <taxon>Vibrio</taxon>
    </lineage>
</organism>